<feature type="transmembrane region" description="Helical" evidence="2">
    <location>
        <begin position="168"/>
        <end position="187"/>
    </location>
</feature>
<feature type="transmembrane region" description="Helical" evidence="2">
    <location>
        <begin position="37"/>
        <end position="54"/>
    </location>
</feature>
<evidence type="ECO:0000313" key="6">
    <source>
        <dbReference type="Proteomes" id="UP000798808"/>
    </source>
</evidence>
<keyword evidence="2" id="KW-0472">Membrane</keyword>
<sequence>MSDKSIAKLEKYTTNGDSGNAGKSALIEIYRISDSRMNYILAGYFLFGLFLAFFHDTYLAAVGIGGISIAVYWLIKWLLPAHRLQHYVLSSLFAIFPALYIYQMHGMAEMHFTFFIGAAILITYRSWTMMLPIAILTLVHFTLFAWLQHSGVEGVYFVQSDYLSWQTYLFHTGLAVIIFGICGYWAAKLGNAAKSKATQTALLDMQKEIVKHNIDFAESISSGNLEAEHKYRFSDEDELGQSLLKMRDSLKEGREREQHDRFINVGIAEVTDIIRQFSDNTEELAYEFVSKIVKYTGCNQGGLFLLEGEGDDAYLELSACYAYERRKFLEKKISVGAGLVGQCFLEKAPIYLTQVPKGYINITSGLGLATPNAVYLSPVKTEEQVVGVLELASFHLLDEYKKNFIEKALDNLASAIVSSRTTQRIKMLFEQSQQQAEEMRAQEEEMRQNMEELQSTQEAMARQADETEKIRHDLEIRESVFERTTILSEADPYGTITYVNDKLCKVAKYTREEMIGKPHSIFRHPDMPKELFKYFWDTIKRGEVFNGIIKNRAKDGSVYWVDSTIVPVKDEHGKIRKYIGARYHIINEDFAVAMYNQQADRLKLPKL</sequence>
<dbReference type="Pfam" id="PF13185">
    <property type="entry name" value="GAF_2"/>
    <property type="match status" value="1"/>
</dbReference>
<evidence type="ECO:0000256" key="1">
    <source>
        <dbReference type="SAM" id="Coils"/>
    </source>
</evidence>
<dbReference type="SUPFAM" id="SSF55781">
    <property type="entry name" value="GAF domain-like"/>
    <property type="match status" value="1"/>
</dbReference>
<feature type="domain" description="PAC" evidence="4">
    <location>
        <begin position="543"/>
        <end position="597"/>
    </location>
</feature>
<keyword evidence="2" id="KW-1133">Transmembrane helix</keyword>
<dbReference type="PROSITE" id="PS50112">
    <property type="entry name" value="PAS"/>
    <property type="match status" value="1"/>
</dbReference>
<dbReference type="SUPFAM" id="SSF55785">
    <property type="entry name" value="PYP-like sensor domain (PAS domain)"/>
    <property type="match status" value="1"/>
</dbReference>
<evidence type="ECO:0000259" key="3">
    <source>
        <dbReference type="PROSITE" id="PS50112"/>
    </source>
</evidence>
<dbReference type="SMART" id="SM00086">
    <property type="entry name" value="PAC"/>
    <property type="match status" value="1"/>
</dbReference>
<dbReference type="Gene3D" id="3.30.450.40">
    <property type="match status" value="1"/>
</dbReference>
<feature type="domain" description="PAS" evidence="3">
    <location>
        <begin position="491"/>
        <end position="542"/>
    </location>
</feature>
<evidence type="ECO:0000256" key="2">
    <source>
        <dbReference type="SAM" id="Phobius"/>
    </source>
</evidence>
<feature type="transmembrane region" description="Helical" evidence="2">
    <location>
        <begin position="86"/>
        <end position="102"/>
    </location>
</feature>
<dbReference type="RefSeq" id="WP_155171230.1">
    <property type="nucleotide sequence ID" value="NZ_BAAAFL010000006.1"/>
</dbReference>
<evidence type="ECO:0000259" key="4">
    <source>
        <dbReference type="PROSITE" id="PS50113"/>
    </source>
</evidence>
<dbReference type="InterPro" id="IPR001610">
    <property type="entry name" value="PAC"/>
</dbReference>
<dbReference type="Proteomes" id="UP000798808">
    <property type="component" value="Unassembled WGS sequence"/>
</dbReference>
<dbReference type="EMBL" id="SMLW01000493">
    <property type="protein sequence ID" value="MTI25196.1"/>
    <property type="molecule type" value="Genomic_DNA"/>
</dbReference>
<dbReference type="InterPro" id="IPR003018">
    <property type="entry name" value="GAF"/>
</dbReference>
<dbReference type="NCBIfam" id="TIGR00229">
    <property type="entry name" value="sensory_box"/>
    <property type="match status" value="1"/>
</dbReference>
<keyword evidence="2" id="KW-0812">Transmembrane</keyword>
<evidence type="ECO:0000313" key="5">
    <source>
        <dbReference type="EMBL" id="MTI25196.1"/>
    </source>
</evidence>
<keyword evidence="6" id="KW-1185">Reference proteome</keyword>
<organism evidence="5 6">
    <name type="scientific">Fulvivirga kasyanovii</name>
    <dbReference type="NCBI Taxonomy" id="396812"/>
    <lineage>
        <taxon>Bacteria</taxon>
        <taxon>Pseudomonadati</taxon>
        <taxon>Bacteroidota</taxon>
        <taxon>Cytophagia</taxon>
        <taxon>Cytophagales</taxon>
        <taxon>Fulvivirgaceae</taxon>
        <taxon>Fulvivirga</taxon>
    </lineage>
</organism>
<dbReference type="CDD" id="cd00130">
    <property type="entry name" value="PAS"/>
    <property type="match status" value="1"/>
</dbReference>
<dbReference type="PROSITE" id="PS50113">
    <property type="entry name" value="PAC"/>
    <property type="match status" value="1"/>
</dbReference>
<accession>A0ABW9RNB9</accession>
<keyword evidence="1" id="KW-0175">Coiled coil</keyword>
<dbReference type="InterPro" id="IPR000014">
    <property type="entry name" value="PAS"/>
</dbReference>
<name>A0ABW9RNB9_9BACT</name>
<dbReference type="Gene3D" id="3.30.450.20">
    <property type="entry name" value="PAS domain"/>
    <property type="match status" value="1"/>
</dbReference>
<proteinExistence type="predicted"/>
<feature type="transmembrane region" description="Helical" evidence="2">
    <location>
        <begin position="131"/>
        <end position="148"/>
    </location>
</feature>
<feature type="coiled-coil region" evidence="1">
    <location>
        <begin position="425"/>
        <end position="470"/>
    </location>
</feature>
<reference evidence="5 6" key="1">
    <citation type="submission" date="2019-02" db="EMBL/GenBank/DDBJ databases">
        <authorList>
            <person name="Goldberg S.R."/>
            <person name="Haltli B.A."/>
            <person name="Correa H."/>
            <person name="Russell K.G."/>
        </authorList>
    </citation>
    <scope>NUCLEOTIDE SEQUENCE [LARGE SCALE GENOMIC DNA]</scope>
    <source>
        <strain evidence="5 6">JCM 16186</strain>
    </source>
</reference>
<dbReference type="InterPro" id="IPR000700">
    <property type="entry name" value="PAS-assoc_C"/>
</dbReference>
<dbReference type="InterPro" id="IPR035965">
    <property type="entry name" value="PAS-like_dom_sf"/>
</dbReference>
<dbReference type="Pfam" id="PF08447">
    <property type="entry name" value="PAS_3"/>
    <property type="match status" value="1"/>
</dbReference>
<dbReference type="InterPro" id="IPR013655">
    <property type="entry name" value="PAS_fold_3"/>
</dbReference>
<gene>
    <name evidence="5" type="ORF">E1163_09610</name>
</gene>
<dbReference type="InterPro" id="IPR029016">
    <property type="entry name" value="GAF-like_dom_sf"/>
</dbReference>
<protein>
    <submittedName>
        <fullName evidence="5">PAS domain-containing protein</fullName>
    </submittedName>
</protein>
<feature type="transmembrane region" description="Helical" evidence="2">
    <location>
        <begin position="60"/>
        <end position="79"/>
    </location>
</feature>
<comment type="caution">
    <text evidence="5">The sequence shown here is derived from an EMBL/GenBank/DDBJ whole genome shotgun (WGS) entry which is preliminary data.</text>
</comment>